<evidence type="ECO:0000313" key="2">
    <source>
        <dbReference type="EMBL" id="CAH1208757.1"/>
    </source>
</evidence>
<dbReference type="Proteomes" id="UP000838686">
    <property type="component" value="Unassembled WGS sequence"/>
</dbReference>
<gene>
    <name evidence="2" type="ORF">PAECIP111893_02888</name>
</gene>
<comment type="caution">
    <text evidence="2">The sequence shown here is derived from an EMBL/GenBank/DDBJ whole genome shotgun (WGS) entry which is preliminary data.</text>
</comment>
<keyword evidence="3" id="KW-1185">Reference proteome</keyword>
<accession>A0ABN8GL40</accession>
<organism evidence="2 3">
    <name type="scientific">Paenibacillus plantiphilus</name>
    <dbReference type="NCBI Taxonomy" id="2905650"/>
    <lineage>
        <taxon>Bacteria</taxon>
        <taxon>Bacillati</taxon>
        <taxon>Bacillota</taxon>
        <taxon>Bacilli</taxon>
        <taxon>Bacillales</taxon>
        <taxon>Paenibacillaceae</taxon>
        <taxon>Paenibacillus</taxon>
    </lineage>
</organism>
<dbReference type="EMBL" id="CAKMMF010000015">
    <property type="protein sequence ID" value="CAH1208757.1"/>
    <property type="molecule type" value="Genomic_DNA"/>
</dbReference>
<dbReference type="SUPFAM" id="SSF109854">
    <property type="entry name" value="DinB/YfiT-like putative metalloenzymes"/>
    <property type="match status" value="1"/>
</dbReference>
<evidence type="ECO:0000313" key="3">
    <source>
        <dbReference type="Proteomes" id="UP000838686"/>
    </source>
</evidence>
<reference evidence="2" key="1">
    <citation type="submission" date="2022-01" db="EMBL/GenBank/DDBJ databases">
        <authorList>
            <person name="Criscuolo A."/>
        </authorList>
    </citation>
    <scope>NUCLEOTIDE SEQUENCE</scope>
    <source>
        <strain evidence="2">CIP111893</strain>
    </source>
</reference>
<dbReference type="Pfam" id="PF12867">
    <property type="entry name" value="DinB_2"/>
    <property type="match status" value="1"/>
</dbReference>
<proteinExistence type="predicted"/>
<dbReference type="InterPro" id="IPR034660">
    <property type="entry name" value="DinB/YfiT-like"/>
</dbReference>
<sequence>MSMHSRPDPSSYPHAVARYITNVPEGDLIRLLQEQLDHTIQQLSSISASQEQFRYAEGKWSLREVVGHIIDFERIISYRALRFSRGDQKNLFGFEENDYVRESRYSSASLASLIEELKAVRTSSIHLLSRFTQQDWDKTGKVEGNEISVQALAYTLCGHWLHHLQIILSRYLT</sequence>
<feature type="domain" description="DinB-like" evidence="1">
    <location>
        <begin position="33"/>
        <end position="167"/>
    </location>
</feature>
<dbReference type="InterPro" id="IPR024775">
    <property type="entry name" value="DinB-like"/>
</dbReference>
<evidence type="ECO:0000259" key="1">
    <source>
        <dbReference type="Pfam" id="PF12867"/>
    </source>
</evidence>
<dbReference type="RefSeq" id="WP_236343241.1">
    <property type="nucleotide sequence ID" value="NZ_CAKMMF010000015.1"/>
</dbReference>
<protein>
    <recommendedName>
        <fullName evidence="1">DinB-like domain-containing protein</fullName>
    </recommendedName>
</protein>
<dbReference type="Gene3D" id="1.20.120.450">
    <property type="entry name" value="dinb family like domain"/>
    <property type="match status" value="1"/>
</dbReference>
<name>A0ABN8GL40_9BACL</name>